<dbReference type="GO" id="GO:0005930">
    <property type="term" value="C:axoneme"/>
    <property type="evidence" value="ECO:0007669"/>
    <property type="project" value="UniProtKB-SubCell"/>
</dbReference>
<dbReference type="GO" id="GO:0003356">
    <property type="term" value="P:regulation of cilium beat frequency"/>
    <property type="evidence" value="ECO:0007669"/>
    <property type="project" value="TreeGrafter"/>
</dbReference>
<evidence type="ECO:0000256" key="7">
    <source>
        <dbReference type="ARBA" id="ARBA00023212"/>
    </source>
</evidence>
<evidence type="ECO:0000256" key="2">
    <source>
        <dbReference type="ARBA" id="ARBA00010500"/>
    </source>
</evidence>
<evidence type="ECO:0000256" key="8">
    <source>
        <dbReference type="ARBA" id="ARBA00023273"/>
    </source>
</evidence>
<dbReference type="OrthoDB" id="10251073at2759"/>
<keyword evidence="6" id="KW-0969">Cilium</keyword>
<protein>
    <recommendedName>
        <fullName evidence="3">Cilia- and flagella-associated protein 206</fullName>
    </recommendedName>
</protein>
<keyword evidence="7" id="KW-0206">Cytoskeleton</keyword>
<dbReference type="EMBL" id="QNUK01000218">
    <property type="protein sequence ID" value="KAF5897874.1"/>
    <property type="molecule type" value="Genomic_DNA"/>
</dbReference>
<name>A0A8J4TUM4_CLAMG</name>
<dbReference type="GO" id="GO:1901317">
    <property type="term" value="P:regulation of flagellated sperm motility"/>
    <property type="evidence" value="ECO:0007669"/>
    <property type="project" value="TreeGrafter"/>
</dbReference>
<dbReference type="Proteomes" id="UP000727407">
    <property type="component" value="Unassembled WGS sequence"/>
</dbReference>
<dbReference type="AlphaFoldDB" id="A0A8J4TUM4"/>
<evidence type="ECO:0000256" key="4">
    <source>
        <dbReference type="ARBA" id="ARBA00022490"/>
    </source>
</evidence>
<comment type="subcellular location">
    <subcellularLocation>
        <location evidence="1">Cytoplasm</location>
        <location evidence="1">Cytoskeleton</location>
        <location evidence="1">Cilium axoneme</location>
    </subcellularLocation>
</comment>
<comment type="similarity">
    <text evidence="2">Belongs to the CFAP206 family.</text>
</comment>
<proteinExistence type="inferred from homology"/>
<evidence type="ECO:0000313" key="10">
    <source>
        <dbReference type="EMBL" id="KAF5897874.1"/>
    </source>
</evidence>
<feature type="non-terminal residue" evidence="10">
    <location>
        <position position="551"/>
    </location>
</feature>
<organism evidence="10 11">
    <name type="scientific">Clarias magur</name>
    <name type="common">Asian catfish</name>
    <name type="synonym">Macropteronotus magur</name>
    <dbReference type="NCBI Taxonomy" id="1594786"/>
    <lineage>
        <taxon>Eukaryota</taxon>
        <taxon>Metazoa</taxon>
        <taxon>Chordata</taxon>
        <taxon>Craniata</taxon>
        <taxon>Vertebrata</taxon>
        <taxon>Euteleostomi</taxon>
        <taxon>Actinopterygii</taxon>
        <taxon>Neopterygii</taxon>
        <taxon>Teleostei</taxon>
        <taxon>Ostariophysi</taxon>
        <taxon>Siluriformes</taxon>
        <taxon>Clariidae</taxon>
        <taxon>Clarias</taxon>
    </lineage>
</organism>
<dbReference type="PANTHER" id="PTHR21442:SF0">
    <property type="entry name" value="CILIA- AND FLAGELLA-ASSOCIATED PROTEIN 206"/>
    <property type="match status" value="1"/>
</dbReference>
<evidence type="ECO:0000256" key="9">
    <source>
        <dbReference type="ARBA" id="ARBA00045321"/>
    </source>
</evidence>
<keyword evidence="8" id="KW-0966">Cell projection</keyword>
<reference evidence="10" key="1">
    <citation type="submission" date="2020-07" db="EMBL/GenBank/DDBJ databases">
        <title>Clarias magur genome sequencing, assembly and annotation.</title>
        <authorList>
            <person name="Kushwaha B."/>
            <person name="Kumar R."/>
            <person name="Das P."/>
            <person name="Joshi C.G."/>
            <person name="Kumar D."/>
            <person name="Nagpure N.S."/>
            <person name="Pandey M."/>
            <person name="Agarwal S."/>
            <person name="Srivastava S."/>
            <person name="Singh M."/>
            <person name="Sahoo L."/>
            <person name="Jayasankar P."/>
            <person name="Meher P.K."/>
            <person name="Koringa P.G."/>
            <person name="Iquebal M.A."/>
            <person name="Das S.P."/>
            <person name="Bit A."/>
            <person name="Patnaik S."/>
            <person name="Patel N."/>
            <person name="Shah T.M."/>
            <person name="Hinsu A."/>
            <person name="Jena J.K."/>
        </authorList>
    </citation>
    <scope>NUCLEOTIDE SEQUENCE</scope>
    <source>
        <strain evidence="10">CIFAMagur01</strain>
        <tissue evidence="10">Testis</tissue>
    </source>
</reference>
<sequence length="551" mass="62826">MSRAQAESVIKTIIRDIAEQCYRLGQSVSETLIAFMVKAVVLDPRNMFNVDRALTLQDMEKLVKLCVNRLQDHNSPALDTIKMQVHFDMNYTSRIEFVEEHQKVMQMRLNPVRREIIDSSAKRRDELGALYGRIVTYALLRSGLGSPSDPNNVQEATAALQSVFTLSELAAFMSLLKEDKEQQLKELTTIVTGIRLFNKDRGKGGESIDNLLAVLNTAIPAASKDIERELEGTQHLTWRYTTLLEKRFTSDTAPKLKRDLLMQALYNLRQHETYLKIILADVITSAKKVEALQTDLISRMRVLNATVHDKTAVPSTQVYPHFTALAKLWAGLQNEMFLLNMFRTAALSLKPFLSAQAELLDKEQLDRLLQGEIVKSDAERIAESLEDRIDPVEMKSYDWILPNTTANFGQLPLQYRGFCGYTLIEKDGLLLPGNPNIGILKHKEKYYSFSSKQAAFQFASKADEYIEQITEKAKRSPELIQLLELHRQFAIVTQDSPVSQVSQMQSSERLLVKPIRKSDGSTQTDTHPMESNIVKSYEWNEWELRRKAIKL</sequence>
<accession>A0A8J4TUM4</accession>
<dbReference type="GO" id="GO:0007288">
    <property type="term" value="P:sperm axoneme assembly"/>
    <property type="evidence" value="ECO:0007669"/>
    <property type="project" value="TreeGrafter"/>
</dbReference>
<keyword evidence="4" id="KW-0963">Cytoplasm</keyword>
<keyword evidence="11" id="KW-1185">Reference proteome</keyword>
<comment type="function">
    <text evidence="9">Essential for sperm motility and is involved in the regulation of the beating frequency of motile cilia on the epithelial cells of the respiratory tract. Required for the establishment of radial spokes in sperm flagella.</text>
</comment>
<dbReference type="PANTHER" id="PTHR21442">
    <property type="entry name" value="CILIA- AND FLAGELLA-ASSOCIATED PROTEIN 206"/>
    <property type="match status" value="1"/>
</dbReference>
<gene>
    <name evidence="10" type="primary">cfap206</name>
    <name evidence="10" type="ORF">DAT39_012431</name>
</gene>
<comment type="caution">
    <text evidence="10">The sequence shown here is derived from an EMBL/GenBank/DDBJ whole genome shotgun (WGS) entry which is preliminary data.</text>
</comment>
<keyword evidence="5" id="KW-0970">Cilium biogenesis/degradation</keyword>
<dbReference type="InterPro" id="IPR021897">
    <property type="entry name" value="FAP206"/>
</dbReference>
<evidence type="ECO:0000256" key="1">
    <source>
        <dbReference type="ARBA" id="ARBA00004430"/>
    </source>
</evidence>
<evidence type="ECO:0000256" key="5">
    <source>
        <dbReference type="ARBA" id="ARBA00022794"/>
    </source>
</evidence>
<dbReference type="GO" id="GO:0036064">
    <property type="term" value="C:ciliary basal body"/>
    <property type="evidence" value="ECO:0007669"/>
    <property type="project" value="TreeGrafter"/>
</dbReference>
<evidence type="ECO:0000256" key="3">
    <source>
        <dbReference type="ARBA" id="ARBA00021602"/>
    </source>
</evidence>
<evidence type="ECO:0000256" key="6">
    <source>
        <dbReference type="ARBA" id="ARBA00023069"/>
    </source>
</evidence>
<dbReference type="Pfam" id="PF12018">
    <property type="entry name" value="FAP206"/>
    <property type="match status" value="1"/>
</dbReference>
<evidence type="ECO:0000313" key="11">
    <source>
        <dbReference type="Proteomes" id="UP000727407"/>
    </source>
</evidence>